<reference evidence="9" key="1">
    <citation type="submission" date="2021-04" db="EMBL/GenBank/DDBJ databases">
        <authorList>
            <person name="Tunstrom K."/>
        </authorList>
    </citation>
    <scope>NUCLEOTIDE SEQUENCE</scope>
</reference>
<evidence type="ECO:0000256" key="3">
    <source>
        <dbReference type="ARBA" id="ARBA00022692"/>
    </source>
</evidence>
<sequence length="482" mass="54760">MPLESNSIREIELLGKCVVAVVNTEEYRNPTVIFIGYDLIYSVSKNVQNMGSLMKVLSDECVPQIIIKSLQHLNETVKKFEGNDILVVIFVNKCEILKRLDVTVIDAKLKYLIIINEDENCNMDLQKFGRKLQHYDATFISQSENYTLYKFQTIIPEIDENTCDYNVKVKLTTINTCLNGTLDKSVIFPAKETNNLKGCPFNVGMATMYPYSIIENKESLRNLQQINESQIHGSDIEIIKIFCNNINASLNMYYIYREEESPYLHTEFISYLLNGSLDACAGGLYRVYGDSVSYSGPPQTFKTNDEVIESGRMPYLIYETKYFVEDAKYIAFANTSLNCSGFQDCECKTISNQGLTITTEGYFYSIQAFTAVENEARLLRVPENIIFTYHEMVVRNDSPFVSKFRNIVTSLFEAGICDRLYLEEVGLLIHAKAKSANENIMANSYHCDSGCAITIEQIAGALYVWIFGCTLSLIVFVTELIN</sequence>
<evidence type="ECO:0000256" key="8">
    <source>
        <dbReference type="SAM" id="Phobius"/>
    </source>
</evidence>
<evidence type="ECO:0000313" key="9">
    <source>
        <dbReference type="EMBL" id="CAG4987449.1"/>
    </source>
</evidence>
<evidence type="ECO:0000256" key="1">
    <source>
        <dbReference type="ARBA" id="ARBA00004651"/>
    </source>
</evidence>
<evidence type="ECO:0000256" key="2">
    <source>
        <dbReference type="ARBA" id="ARBA00022475"/>
    </source>
</evidence>
<comment type="subcellular location">
    <subcellularLocation>
        <location evidence="1">Cell membrane</location>
        <topology evidence="1">Multi-pass membrane protein</topology>
    </subcellularLocation>
</comment>
<proteinExistence type="predicted"/>
<dbReference type="OrthoDB" id="7486450at2759"/>
<keyword evidence="5 8" id="KW-0472">Membrane</keyword>
<keyword evidence="7" id="KW-0325">Glycoprotein</keyword>
<evidence type="ECO:0000256" key="6">
    <source>
        <dbReference type="ARBA" id="ARBA00023170"/>
    </source>
</evidence>
<accession>A0A8S3WWS8</accession>
<dbReference type="EMBL" id="CAJQZP010000835">
    <property type="protein sequence ID" value="CAG4987449.1"/>
    <property type="molecule type" value="Genomic_DNA"/>
</dbReference>
<keyword evidence="6" id="KW-0675">Receptor</keyword>
<dbReference type="PANTHER" id="PTHR42643">
    <property type="entry name" value="IONOTROPIC RECEPTOR 20A-RELATED"/>
    <property type="match status" value="1"/>
</dbReference>
<organism evidence="9 10">
    <name type="scientific">Parnassius apollo</name>
    <name type="common">Apollo butterfly</name>
    <name type="synonym">Papilio apollo</name>
    <dbReference type="NCBI Taxonomy" id="110799"/>
    <lineage>
        <taxon>Eukaryota</taxon>
        <taxon>Metazoa</taxon>
        <taxon>Ecdysozoa</taxon>
        <taxon>Arthropoda</taxon>
        <taxon>Hexapoda</taxon>
        <taxon>Insecta</taxon>
        <taxon>Pterygota</taxon>
        <taxon>Neoptera</taxon>
        <taxon>Endopterygota</taxon>
        <taxon>Lepidoptera</taxon>
        <taxon>Glossata</taxon>
        <taxon>Ditrysia</taxon>
        <taxon>Papilionoidea</taxon>
        <taxon>Papilionidae</taxon>
        <taxon>Parnassiinae</taxon>
        <taxon>Parnassini</taxon>
        <taxon>Parnassius</taxon>
        <taxon>Parnassius</taxon>
    </lineage>
</organism>
<feature type="transmembrane region" description="Helical" evidence="8">
    <location>
        <begin position="462"/>
        <end position="481"/>
    </location>
</feature>
<evidence type="ECO:0000256" key="4">
    <source>
        <dbReference type="ARBA" id="ARBA00022989"/>
    </source>
</evidence>
<name>A0A8S3WWS8_PARAO</name>
<dbReference type="InterPro" id="IPR052192">
    <property type="entry name" value="Insect_Ionotropic_Sensory_Rcpt"/>
</dbReference>
<comment type="caution">
    <text evidence="9">The sequence shown here is derived from an EMBL/GenBank/DDBJ whole genome shotgun (WGS) entry which is preliminary data.</text>
</comment>
<dbReference type="GO" id="GO:0005886">
    <property type="term" value="C:plasma membrane"/>
    <property type="evidence" value="ECO:0007669"/>
    <property type="project" value="UniProtKB-SubCell"/>
</dbReference>
<gene>
    <name evidence="9" type="ORF">PAPOLLO_LOCUS11455</name>
</gene>
<keyword evidence="2" id="KW-1003">Cell membrane</keyword>
<evidence type="ECO:0000256" key="5">
    <source>
        <dbReference type="ARBA" id="ARBA00023136"/>
    </source>
</evidence>
<dbReference type="AlphaFoldDB" id="A0A8S3WWS8"/>
<protein>
    <submittedName>
        <fullName evidence="9">(apollo) hypothetical protein</fullName>
    </submittedName>
</protein>
<keyword evidence="4 8" id="KW-1133">Transmembrane helix</keyword>
<evidence type="ECO:0000313" key="10">
    <source>
        <dbReference type="Proteomes" id="UP000691718"/>
    </source>
</evidence>
<dbReference type="PANTHER" id="PTHR42643:SF24">
    <property type="entry name" value="IONOTROPIC RECEPTOR 60A"/>
    <property type="match status" value="1"/>
</dbReference>
<evidence type="ECO:0000256" key="7">
    <source>
        <dbReference type="ARBA" id="ARBA00023180"/>
    </source>
</evidence>
<dbReference type="Proteomes" id="UP000691718">
    <property type="component" value="Unassembled WGS sequence"/>
</dbReference>
<keyword evidence="10" id="KW-1185">Reference proteome</keyword>
<keyword evidence="3 8" id="KW-0812">Transmembrane</keyword>